<evidence type="ECO:0000259" key="1">
    <source>
        <dbReference type="Pfam" id="PF00248"/>
    </source>
</evidence>
<protein>
    <submittedName>
        <fullName evidence="2">Aldo/keto reductase</fullName>
    </submittedName>
</protein>
<dbReference type="SUPFAM" id="SSF46548">
    <property type="entry name" value="alpha-helical ferredoxin"/>
    <property type="match status" value="1"/>
</dbReference>
<dbReference type="PANTHER" id="PTHR43312:SF1">
    <property type="entry name" value="NADP-DEPENDENT OXIDOREDUCTASE DOMAIN-CONTAINING PROTEIN"/>
    <property type="match status" value="1"/>
</dbReference>
<dbReference type="InterPro" id="IPR036812">
    <property type="entry name" value="NAD(P)_OxRdtase_dom_sf"/>
</dbReference>
<evidence type="ECO:0000313" key="3">
    <source>
        <dbReference type="Proteomes" id="UP000322619"/>
    </source>
</evidence>
<dbReference type="InterPro" id="IPR023210">
    <property type="entry name" value="NADP_OxRdtase_dom"/>
</dbReference>
<dbReference type="CDD" id="cd19100">
    <property type="entry name" value="AKR_unchar"/>
    <property type="match status" value="1"/>
</dbReference>
<dbReference type="Gene3D" id="3.20.20.100">
    <property type="entry name" value="NADP-dependent oxidoreductase domain"/>
    <property type="match status" value="1"/>
</dbReference>
<dbReference type="SUPFAM" id="SSF51430">
    <property type="entry name" value="NAD(P)-linked oxidoreductase"/>
    <property type="match status" value="1"/>
</dbReference>
<dbReference type="InterPro" id="IPR053135">
    <property type="entry name" value="AKR2_Oxidoreductase"/>
</dbReference>
<dbReference type="EMBL" id="VSLA01000029">
    <property type="protein sequence ID" value="TYC83658.1"/>
    <property type="molecule type" value="Genomic_DNA"/>
</dbReference>
<dbReference type="Pfam" id="PF00248">
    <property type="entry name" value="Aldo_ket_red"/>
    <property type="match status" value="1"/>
</dbReference>
<dbReference type="RefSeq" id="WP_148638585.1">
    <property type="nucleotide sequence ID" value="NZ_VSLA01000029.1"/>
</dbReference>
<dbReference type="PANTHER" id="PTHR43312">
    <property type="entry name" value="D-THREO-ALDOSE 1-DEHYDROGENASE"/>
    <property type="match status" value="1"/>
</dbReference>
<accession>A0A5D0WJ19</accession>
<reference evidence="2 3" key="1">
    <citation type="submission" date="2019-08" db="EMBL/GenBank/DDBJ databases">
        <title>Isolation and enrichment of carboxydotrophic bacteria from anaerobic sludge for the production of bio-based chemicals from syngas.</title>
        <authorList>
            <person name="Antares A.L."/>
            <person name="Moreira J."/>
            <person name="Diender M."/>
            <person name="Parshina S.N."/>
            <person name="Stams A.J.M."/>
            <person name="Alves M."/>
            <person name="Alves J.I."/>
            <person name="Sousa D.Z."/>
        </authorList>
    </citation>
    <scope>NUCLEOTIDE SEQUENCE [LARGE SCALE GENOMIC DNA]</scope>
    <source>
        <strain evidence="2 3">JM</strain>
    </source>
</reference>
<proteinExistence type="predicted"/>
<gene>
    <name evidence="2" type="ORF">FXB42_15515</name>
</gene>
<name>A0A5D0WJ19_9FIRM</name>
<feature type="domain" description="NADP-dependent oxidoreductase" evidence="1">
    <location>
        <begin position="15"/>
        <end position="234"/>
    </location>
</feature>
<organism evidence="2 3">
    <name type="scientific">Acetobacterium wieringae</name>
    <dbReference type="NCBI Taxonomy" id="52694"/>
    <lineage>
        <taxon>Bacteria</taxon>
        <taxon>Bacillati</taxon>
        <taxon>Bacillota</taxon>
        <taxon>Clostridia</taxon>
        <taxon>Eubacteriales</taxon>
        <taxon>Eubacteriaceae</taxon>
        <taxon>Acetobacterium</taxon>
    </lineage>
</organism>
<evidence type="ECO:0000313" key="2">
    <source>
        <dbReference type="EMBL" id="TYC83658.1"/>
    </source>
</evidence>
<sequence length="384" mass="42658">MNYRILGRTGIKVSEIGIGGEGFENRSYEDCEALIDCAMKNGINFIDVYNSNPEVRSHHGRALKKYPRDAFVIQGHLCTVWDDGQYRRSRELKEIVPAFMDLLERMQLNYIDVGMIHYVDEKSDFERIMSKGIIAYAQELKRQGHIKALGLSTHNPDIALMAVESGLIDVILLSINPAYDMLPASEDVDILFEDETFANRTYEGIDPKREHLYQLCENRGVALTVMKGYAAGKLFSQAESPFGQALTPVQCLHYALTRPAVAAVMVGVSSQEQLLAAAAYATASDAEKDYSEILANAPKSSFRGHCMYCGHCAPCSQKIDIAAVNKYLDLALIQETVPETVNGHYELLAHYAEECIAYGECLKNCPFGVAITDRMKQAVAVFGK</sequence>
<dbReference type="Proteomes" id="UP000322619">
    <property type="component" value="Unassembled WGS sequence"/>
</dbReference>
<comment type="caution">
    <text evidence="2">The sequence shown here is derived from an EMBL/GenBank/DDBJ whole genome shotgun (WGS) entry which is preliminary data.</text>
</comment>
<dbReference type="AlphaFoldDB" id="A0A5D0WJ19"/>